<dbReference type="Pfam" id="PF10636">
    <property type="entry name" value="hemP"/>
    <property type="match status" value="1"/>
</dbReference>
<dbReference type="InterPro" id="IPR019600">
    <property type="entry name" value="Hemin_uptake_protein_HemP"/>
</dbReference>
<evidence type="ECO:0000313" key="3">
    <source>
        <dbReference type="Proteomes" id="UP001303946"/>
    </source>
</evidence>
<dbReference type="RefSeq" id="WP_316701312.1">
    <property type="nucleotide sequence ID" value="NZ_CP136336.1"/>
</dbReference>
<accession>A0ABZ0CU86</accession>
<proteinExistence type="predicted"/>
<organism evidence="2 3">
    <name type="scientific">Piscinibacter gummiphilus</name>
    <dbReference type="NCBI Taxonomy" id="946333"/>
    <lineage>
        <taxon>Bacteria</taxon>
        <taxon>Pseudomonadati</taxon>
        <taxon>Pseudomonadota</taxon>
        <taxon>Betaproteobacteria</taxon>
        <taxon>Burkholderiales</taxon>
        <taxon>Sphaerotilaceae</taxon>
        <taxon>Piscinibacter</taxon>
    </lineage>
</organism>
<reference evidence="2 3" key="1">
    <citation type="submission" date="2023-10" db="EMBL/GenBank/DDBJ databases">
        <title>Bacteria for the degradation of biodegradable plastic PBAT(Polybutylene adipate terephthalate).</title>
        <authorList>
            <person name="Weon H.-Y."/>
            <person name="Yeon J."/>
        </authorList>
    </citation>
    <scope>NUCLEOTIDE SEQUENCE [LARGE SCALE GENOMIC DNA]</scope>
    <source>
        <strain evidence="2 3">SBD 7-3</strain>
    </source>
</reference>
<feature type="region of interest" description="Disordered" evidence="1">
    <location>
        <begin position="1"/>
        <end position="33"/>
    </location>
</feature>
<gene>
    <name evidence="2" type="ORF">RXV79_00455</name>
</gene>
<keyword evidence="3" id="KW-1185">Reference proteome</keyword>
<name>A0ABZ0CU86_9BURK</name>
<protein>
    <submittedName>
        <fullName evidence="2">Hemin uptake protein HemP</fullName>
    </submittedName>
</protein>
<dbReference type="EMBL" id="CP136336">
    <property type="protein sequence ID" value="WOB08538.1"/>
    <property type="molecule type" value="Genomic_DNA"/>
</dbReference>
<feature type="compositionally biased region" description="Low complexity" evidence="1">
    <location>
        <begin position="15"/>
        <end position="28"/>
    </location>
</feature>
<sequence length="64" mass="7211">MNDAPPPIDRPVLHEAQPAERAQQAEPRISSRQLLGDSKEVLIEHRGAIYRLRETSLGKLILTK</sequence>
<evidence type="ECO:0000313" key="2">
    <source>
        <dbReference type="EMBL" id="WOB08538.1"/>
    </source>
</evidence>
<evidence type="ECO:0000256" key="1">
    <source>
        <dbReference type="SAM" id="MobiDB-lite"/>
    </source>
</evidence>
<dbReference type="Gene3D" id="2.10.70.10">
    <property type="entry name" value="Complement Module, domain 1"/>
    <property type="match status" value="1"/>
</dbReference>
<dbReference type="Proteomes" id="UP001303946">
    <property type="component" value="Chromosome"/>
</dbReference>